<dbReference type="EMBL" id="CAJOBJ010015761">
    <property type="protein sequence ID" value="CAF4183651.1"/>
    <property type="molecule type" value="Genomic_DNA"/>
</dbReference>
<sequence length="79" mass="9210">ENYNFAFQEKCKYASPQDPSLATTLRNIALVFEEDNNFLEALNYFKRAAAIYENLFPSTHIDNVEVQEDIRRISSFIKS</sequence>
<keyword evidence="1" id="KW-0802">TPR repeat</keyword>
<dbReference type="AlphaFoldDB" id="A0A8S2RQY7"/>
<dbReference type="PROSITE" id="PS50005">
    <property type="entry name" value="TPR"/>
    <property type="match status" value="1"/>
</dbReference>
<accession>A0A8S2RQY7</accession>
<dbReference type="Gene3D" id="1.25.40.10">
    <property type="entry name" value="Tetratricopeptide repeat domain"/>
    <property type="match status" value="1"/>
</dbReference>
<evidence type="ECO:0008006" key="4">
    <source>
        <dbReference type="Google" id="ProtNLM"/>
    </source>
</evidence>
<dbReference type="Pfam" id="PF13424">
    <property type="entry name" value="TPR_12"/>
    <property type="match status" value="1"/>
</dbReference>
<reference evidence="2" key="1">
    <citation type="submission" date="2021-02" db="EMBL/GenBank/DDBJ databases">
        <authorList>
            <person name="Nowell W R."/>
        </authorList>
    </citation>
    <scope>NUCLEOTIDE SEQUENCE</scope>
</reference>
<proteinExistence type="predicted"/>
<evidence type="ECO:0000313" key="3">
    <source>
        <dbReference type="Proteomes" id="UP000681720"/>
    </source>
</evidence>
<gene>
    <name evidence="2" type="ORF">GIL414_LOCUS20900</name>
</gene>
<feature type="repeat" description="TPR" evidence="1">
    <location>
        <begin position="22"/>
        <end position="55"/>
    </location>
</feature>
<evidence type="ECO:0000256" key="1">
    <source>
        <dbReference type="PROSITE-ProRule" id="PRU00339"/>
    </source>
</evidence>
<evidence type="ECO:0000313" key="2">
    <source>
        <dbReference type="EMBL" id="CAF4183651.1"/>
    </source>
</evidence>
<organism evidence="2 3">
    <name type="scientific">Rotaria magnacalcarata</name>
    <dbReference type="NCBI Taxonomy" id="392030"/>
    <lineage>
        <taxon>Eukaryota</taxon>
        <taxon>Metazoa</taxon>
        <taxon>Spiralia</taxon>
        <taxon>Gnathifera</taxon>
        <taxon>Rotifera</taxon>
        <taxon>Eurotatoria</taxon>
        <taxon>Bdelloidea</taxon>
        <taxon>Philodinida</taxon>
        <taxon>Philodinidae</taxon>
        <taxon>Rotaria</taxon>
    </lineage>
</organism>
<dbReference type="InterPro" id="IPR019734">
    <property type="entry name" value="TPR_rpt"/>
</dbReference>
<dbReference type="SUPFAM" id="SSF48452">
    <property type="entry name" value="TPR-like"/>
    <property type="match status" value="1"/>
</dbReference>
<name>A0A8S2RQY7_9BILA</name>
<dbReference type="InterPro" id="IPR011990">
    <property type="entry name" value="TPR-like_helical_dom_sf"/>
</dbReference>
<comment type="caution">
    <text evidence="2">The sequence shown here is derived from an EMBL/GenBank/DDBJ whole genome shotgun (WGS) entry which is preliminary data.</text>
</comment>
<feature type="non-terminal residue" evidence="2">
    <location>
        <position position="1"/>
    </location>
</feature>
<dbReference type="Proteomes" id="UP000681720">
    <property type="component" value="Unassembled WGS sequence"/>
</dbReference>
<protein>
    <recommendedName>
        <fullName evidence="4">Tetratricopeptide repeat protein</fullName>
    </recommendedName>
</protein>